<dbReference type="PANTHER" id="PTHR37984:SF7">
    <property type="entry name" value="INTEGRASE CATALYTIC DOMAIN-CONTAINING PROTEIN"/>
    <property type="match status" value="1"/>
</dbReference>
<dbReference type="InterPro" id="IPR043502">
    <property type="entry name" value="DNA/RNA_pol_sf"/>
</dbReference>
<evidence type="ECO:0000259" key="1">
    <source>
        <dbReference type="Pfam" id="PF17919"/>
    </source>
</evidence>
<accession>A0AA88HFC5</accession>
<dbReference type="GO" id="GO:0071897">
    <property type="term" value="P:DNA biosynthetic process"/>
    <property type="evidence" value="ECO:0007669"/>
    <property type="project" value="UniProtKB-ARBA"/>
</dbReference>
<dbReference type="InterPro" id="IPR050951">
    <property type="entry name" value="Retrovirus_Pol_polyprotein"/>
</dbReference>
<proteinExistence type="predicted"/>
<name>A0AA88HFC5_ARTSF</name>
<comment type="caution">
    <text evidence="2">The sequence shown here is derived from an EMBL/GenBank/DDBJ whole genome shotgun (WGS) entry which is preliminary data.</text>
</comment>
<dbReference type="Pfam" id="PF17919">
    <property type="entry name" value="RT_RNaseH_2"/>
    <property type="match status" value="1"/>
</dbReference>
<dbReference type="PANTHER" id="PTHR37984">
    <property type="entry name" value="PROTEIN CBG26694"/>
    <property type="match status" value="1"/>
</dbReference>
<gene>
    <name evidence="2" type="ORF">QYM36_015667</name>
</gene>
<sequence>MYNYTLKRSEVYLSGELQGECTIHLKPGAVPTEHPVSRIPFALHDKLKSELEQLEKQSIIQKVTTPTEWVNSIVTVEKQNGSRRLCLDPRDLNNAIQIPYYPMPTFEDVAAGLHGSELHSIGFMPGSVLRAMKGMKASKALNPDGIPYCILKEVSDELCEPLAILFQISFEQYKFPTSWELSHKTKETFNNLEGLGVIFDDIIVSGKDDSHDRNLVSVLERARKEGVNFNPEKCIFSGPSIRYFGHIITAEGIKPDPRKVQTIKDIPYPTSKEELIMFLGMVNFLSCYVPNLSAINHLLTELEKHATFQWTDVHKSEMEKIKVSICQNLATFDTQSKEVELKIDASKYGLGAELLTHGKIVHFASKALNETEQHNSRIEKELHAFMFGCQKYHQYINGQKKSKLRHHQG</sequence>
<dbReference type="Proteomes" id="UP001187531">
    <property type="component" value="Unassembled WGS sequence"/>
</dbReference>
<organism evidence="2 3">
    <name type="scientific">Artemia franciscana</name>
    <name type="common">Brine shrimp</name>
    <name type="synonym">Artemia sanfranciscana</name>
    <dbReference type="NCBI Taxonomy" id="6661"/>
    <lineage>
        <taxon>Eukaryota</taxon>
        <taxon>Metazoa</taxon>
        <taxon>Ecdysozoa</taxon>
        <taxon>Arthropoda</taxon>
        <taxon>Crustacea</taxon>
        <taxon>Branchiopoda</taxon>
        <taxon>Anostraca</taxon>
        <taxon>Artemiidae</taxon>
        <taxon>Artemia</taxon>
    </lineage>
</organism>
<reference evidence="2" key="1">
    <citation type="submission" date="2023-07" db="EMBL/GenBank/DDBJ databases">
        <title>Chromosome-level genome assembly of Artemia franciscana.</title>
        <authorList>
            <person name="Jo E."/>
        </authorList>
    </citation>
    <scope>NUCLEOTIDE SEQUENCE</scope>
    <source>
        <tissue evidence="2">Whole body</tissue>
    </source>
</reference>
<dbReference type="InterPro" id="IPR043128">
    <property type="entry name" value="Rev_trsase/Diguanyl_cyclase"/>
</dbReference>
<feature type="domain" description="Reverse transcriptase/retrotransposon-derived protein RNase H-like" evidence="1">
    <location>
        <begin position="310"/>
        <end position="400"/>
    </location>
</feature>
<keyword evidence="3" id="KW-1185">Reference proteome</keyword>
<dbReference type="AlphaFoldDB" id="A0AA88HFC5"/>
<dbReference type="EMBL" id="JAVRJZ010000019">
    <property type="protein sequence ID" value="KAK2708050.1"/>
    <property type="molecule type" value="Genomic_DNA"/>
</dbReference>
<evidence type="ECO:0000313" key="3">
    <source>
        <dbReference type="Proteomes" id="UP001187531"/>
    </source>
</evidence>
<dbReference type="Gene3D" id="3.10.10.10">
    <property type="entry name" value="HIV Type 1 Reverse Transcriptase, subunit A, domain 1"/>
    <property type="match status" value="1"/>
</dbReference>
<evidence type="ECO:0000313" key="2">
    <source>
        <dbReference type="EMBL" id="KAK2708050.1"/>
    </source>
</evidence>
<dbReference type="SUPFAM" id="SSF56672">
    <property type="entry name" value="DNA/RNA polymerases"/>
    <property type="match status" value="2"/>
</dbReference>
<dbReference type="InterPro" id="IPR041577">
    <property type="entry name" value="RT_RNaseH_2"/>
</dbReference>
<dbReference type="Gene3D" id="3.30.70.270">
    <property type="match status" value="3"/>
</dbReference>
<protein>
    <recommendedName>
        <fullName evidence="1">Reverse transcriptase/retrotransposon-derived protein RNase H-like domain-containing protein</fullName>
    </recommendedName>
</protein>